<accession>X0VA55</accession>
<evidence type="ECO:0000313" key="1">
    <source>
        <dbReference type="EMBL" id="GAG08232.1"/>
    </source>
</evidence>
<comment type="caution">
    <text evidence="1">The sequence shown here is derived from an EMBL/GenBank/DDBJ whole genome shotgun (WGS) entry which is preliminary data.</text>
</comment>
<name>X0VA55_9ZZZZ</name>
<feature type="non-terminal residue" evidence="1">
    <location>
        <position position="267"/>
    </location>
</feature>
<protein>
    <submittedName>
        <fullName evidence="1">Uncharacterized protein</fullName>
    </submittedName>
</protein>
<sequence>HPIKDADDNLRVQEESWPIYDGAELQYIWPSADALVGIEFSGLAAGPQTVEQGRYANLLFATSLTGGLYTFDATGALAPIFLDGESSVQLQQNVAGTPLFNVTGLDFSPIDYNLWHTTNYRRGDAGHGVNEAESFDASRLTPPQDVYPIEGLTSFYFGLEDPRPNTTITFQPGAGNYINSNPGVFYSYDMPGGAHGSLTTDPFSLLGYDPDDEPVLYFNYFLDRGGSQNYDSARVFISNDGATWEQLTDPSWTIDQFLTLPSTGGGW</sequence>
<organism evidence="1">
    <name type="scientific">marine sediment metagenome</name>
    <dbReference type="NCBI Taxonomy" id="412755"/>
    <lineage>
        <taxon>unclassified sequences</taxon>
        <taxon>metagenomes</taxon>
        <taxon>ecological metagenomes</taxon>
    </lineage>
</organism>
<gene>
    <name evidence="1" type="ORF">S01H1_40715</name>
</gene>
<dbReference type="AlphaFoldDB" id="X0VA55"/>
<proteinExistence type="predicted"/>
<reference evidence="1" key="1">
    <citation type="journal article" date="2014" name="Front. Microbiol.">
        <title>High frequency of phylogenetically diverse reductive dehalogenase-homologous genes in deep subseafloor sedimentary metagenomes.</title>
        <authorList>
            <person name="Kawai M."/>
            <person name="Futagami T."/>
            <person name="Toyoda A."/>
            <person name="Takaki Y."/>
            <person name="Nishi S."/>
            <person name="Hori S."/>
            <person name="Arai W."/>
            <person name="Tsubouchi T."/>
            <person name="Morono Y."/>
            <person name="Uchiyama I."/>
            <person name="Ito T."/>
            <person name="Fujiyama A."/>
            <person name="Inagaki F."/>
            <person name="Takami H."/>
        </authorList>
    </citation>
    <scope>NUCLEOTIDE SEQUENCE</scope>
    <source>
        <strain evidence="1">Expedition CK06-06</strain>
    </source>
</reference>
<dbReference type="EMBL" id="BARS01025791">
    <property type="protein sequence ID" value="GAG08232.1"/>
    <property type="molecule type" value="Genomic_DNA"/>
</dbReference>
<feature type="non-terminal residue" evidence="1">
    <location>
        <position position="1"/>
    </location>
</feature>